<evidence type="ECO:0000256" key="8">
    <source>
        <dbReference type="ARBA" id="ARBA00051284"/>
    </source>
</evidence>
<dbReference type="AlphaFoldDB" id="A0A1B6CV67"/>
<name>A0A1B6CV67_9HEMI</name>
<dbReference type="SUPFAM" id="SSF55729">
    <property type="entry name" value="Acyl-CoA N-acyltransferases (Nat)"/>
    <property type="match status" value="2"/>
</dbReference>
<dbReference type="InterPro" id="IPR016181">
    <property type="entry name" value="Acyl_CoA_acyltransferase"/>
</dbReference>
<evidence type="ECO:0000256" key="4">
    <source>
        <dbReference type="ARBA" id="ARBA00038182"/>
    </source>
</evidence>
<feature type="domain" description="N-acetyltransferase" evidence="14">
    <location>
        <begin position="132"/>
        <end position="163"/>
    </location>
</feature>
<evidence type="ECO:0000259" key="14">
    <source>
        <dbReference type="Pfam" id="PF00583"/>
    </source>
</evidence>
<evidence type="ECO:0000256" key="3">
    <source>
        <dbReference type="ARBA" id="ARBA00037926"/>
    </source>
</evidence>
<dbReference type="EC" id="2.3.1.87" evidence="5"/>
<dbReference type="Pfam" id="PF00583">
    <property type="entry name" value="Acetyltransf_1"/>
    <property type="match status" value="1"/>
</dbReference>
<proteinExistence type="inferred from homology"/>
<dbReference type="PANTHER" id="PTHR20905:SF32">
    <property type="entry name" value="ARYLALKYLAMINE N-ACETYLTRANSFERASE-LIKE 7, ISOFORM A"/>
    <property type="match status" value="1"/>
</dbReference>
<comment type="catalytic activity">
    <reaction evidence="6">
        <text>dopamine + (9Z)-octadecenoyl-CoA = N-(9Z-octadecanoyl)-dopamine + CoA + H(+)</text>
        <dbReference type="Rhea" id="RHEA:51380"/>
        <dbReference type="ChEBI" id="CHEBI:15378"/>
        <dbReference type="ChEBI" id="CHEBI:31883"/>
        <dbReference type="ChEBI" id="CHEBI:57287"/>
        <dbReference type="ChEBI" id="CHEBI:57387"/>
        <dbReference type="ChEBI" id="CHEBI:59905"/>
    </reaction>
    <physiologicalReaction direction="left-to-right" evidence="6">
        <dbReference type="Rhea" id="RHEA:51381"/>
    </physiologicalReaction>
</comment>
<dbReference type="PANTHER" id="PTHR20905">
    <property type="entry name" value="N-ACETYLTRANSFERASE-RELATED"/>
    <property type="match status" value="1"/>
</dbReference>
<keyword evidence="2" id="KW-0012">Acyltransferase</keyword>
<dbReference type="CDD" id="cd04301">
    <property type="entry name" value="NAT_SF"/>
    <property type="match status" value="1"/>
</dbReference>
<evidence type="ECO:0000256" key="7">
    <source>
        <dbReference type="ARBA" id="ARBA00050849"/>
    </source>
</evidence>
<comment type="catalytic activity">
    <reaction evidence="13">
        <text>serotonin + acetyl-CoA = N-acetylserotonin + CoA + H(+)</text>
        <dbReference type="Rhea" id="RHEA:25217"/>
        <dbReference type="ChEBI" id="CHEBI:15378"/>
        <dbReference type="ChEBI" id="CHEBI:17697"/>
        <dbReference type="ChEBI" id="CHEBI:57287"/>
        <dbReference type="ChEBI" id="CHEBI:57288"/>
        <dbReference type="ChEBI" id="CHEBI:350546"/>
        <dbReference type="EC" id="2.3.1.87"/>
    </reaction>
    <physiologicalReaction direction="left-to-right" evidence="13">
        <dbReference type="Rhea" id="RHEA:25218"/>
    </physiologicalReaction>
</comment>
<protein>
    <recommendedName>
        <fullName evidence="5">aralkylamine N-acetyltransferase</fullName>
        <ecNumber evidence="5">2.3.1.87</ecNumber>
    </recommendedName>
</protein>
<evidence type="ECO:0000256" key="6">
    <source>
        <dbReference type="ARBA" id="ARBA00050189"/>
    </source>
</evidence>
<evidence type="ECO:0000256" key="2">
    <source>
        <dbReference type="ARBA" id="ARBA00023315"/>
    </source>
</evidence>
<accession>A0A1B6CV67</accession>
<comment type="catalytic activity">
    <reaction evidence="8">
        <text>serotonin + (5Z,8Z,11Z,14Z)-eicosatetraenoyl-CoA = N-[(5Z,8Z,11Z,14Z)-eicosatetraenoyl]-serotonin + CoA + H(+)</text>
        <dbReference type="Rhea" id="RHEA:51396"/>
        <dbReference type="ChEBI" id="CHEBI:15378"/>
        <dbReference type="ChEBI" id="CHEBI:57287"/>
        <dbReference type="ChEBI" id="CHEBI:57368"/>
        <dbReference type="ChEBI" id="CHEBI:132255"/>
        <dbReference type="ChEBI" id="CHEBI:350546"/>
    </reaction>
    <physiologicalReaction direction="left-to-right" evidence="8">
        <dbReference type="Rhea" id="RHEA:51397"/>
    </physiologicalReaction>
</comment>
<reference evidence="15" key="1">
    <citation type="submission" date="2015-12" db="EMBL/GenBank/DDBJ databases">
        <title>De novo transcriptome assembly of four potential Pierce s Disease insect vectors from Arizona vineyards.</title>
        <authorList>
            <person name="Tassone E.E."/>
        </authorList>
    </citation>
    <scope>NUCLEOTIDE SEQUENCE</scope>
</reference>
<comment type="similarity">
    <text evidence="4">Belongs to the acetyltransferase family. AANAT subfamily.</text>
</comment>
<comment type="catalytic activity">
    <reaction evidence="11">
        <text>serotonin + hexadecanoyl-CoA = N-hexadecanoyl-serotonin + CoA + H(+)</text>
        <dbReference type="Rhea" id="RHEA:51384"/>
        <dbReference type="ChEBI" id="CHEBI:15378"/>
        <dbReference type="ChEBI" id="CHEBI:57287"/>
        <dbReference type="ChEBI" id="CHEBI:57379"/>
        <dbReference type="ChEBI" id="CHEBI:134059"/>
        <dbReference type="ChEBI" id="CHEBI:350546"/>
    </reaction>
    <physiologicalReaction direction="left-to-right" evidence="11">
        <dbReference type="Rhea" id="RHEA:51385"/>
    </physiologicalReaction>
</comment>
<sequence length="218" mass="24930">MDDIEFVTPIPENRYEDVIIHLRKNFFADEPLNASVTLCAPGEGHAELEEHSLSTLRCNLSIMAVQKDTDEVIAVSLNGIQNPGDIEVEMKKLENLADERFKQIFSLLYGINQSLDLFSKYNVDRILEGRILSVDSAYRGKGLAKQLVKRTEDIARTNNFKLVKYDTTGLFSQRICSVDNYETIYELKYTDYVNESGDPIFIVPAPHEYLKIMIKQLE</sequence>
<dbReference type="Gene3D" id="3.40.630.30">
    <property type="match status" value="1"/>
</dbReference>
<evidence type="ECO:0000256" key="10">
    <source>
        <dbReference type="ARBA" id="ARBA00051823"/>
    </source>
</evidence>
<evidence type="ECO:0000256" key="5">
    <source>
        <dbReference type="ARBA" id="ARBA00039114"/>
    </source>
</evidence>
<comment type="catalytic activity">
    <reaction evidence="7">
        <text>serotonin + octadecanoyl-CoA = N-octadecanoyl-serotonin + CoA + H(+)</text>
        <dbReference type="Rhea" id="RHEA:51400"/>
        <dbReference type="ChEBI" id="CHEBI:15378"/>
        <dbReference type="ChEBI" id="CHEBI:57287"/>
        <dbReference type="ChEBI" id="CHEBI:57394"/>
        <dbReference type="ChEBI" id="CHEBI:134065"/>
        <dbReference type="ChEBI" id="CHEBI:350546"/>
    </reaction>
    <physiologicalReaction direction="left-to-right" evidence="7">
        <dbReference type="Rhea" id="RHEA:51401"/>
    </physiologicalReaction>
</comment>
<evidence type="ECO:0000256" key="9">
    <source>
        <dbReference type="ARBA" id="ARBA00051711"/>
    </source>
</evidence>
<dbReference type="InterPro" id="IPR000182">
    <property type="entry name" value="GNAT_dom"/>
</dbReference>
<dbReference type="GO" id="GO:0004059">
    <property type="term" value="F:aralkylamine N-acetyltransferase activity"/>
    <property type="evidence" value="ECO:0007669"/>
    <property type="project" value="UniProtKB-EC"/>
</dbReference>
<evidence type="ECO:0000256" key="11">
    <source>
        <dbReference type="ARBA" id="ARBA00052178"/>
    </source>
</evidence>
<evidence type="ECO:0000256" key="13">
    <source>
        <dbReference type="ARBA" id="ARBA00052491"/>
    </source>
</evidence>
<dbReference type="FunFam" id="3.40.630.30:FF:000046">
    <property type="entry name" value="Dopamine N-acetyltransferase"/>
    <property type="match status" value="1"/>
</dbReference>
<evidence type="ECO:0000256" key="1">
    <source>
        <dbReference type="ARBA" id="ARBA00022679"/>
    </source>
</evidence>
<organism evidence="15">
    <name type="scientific">Clastoptera arizonana</name>
    <name type="common">Arizona spittle bug</name>
    <dbReference type="NCBI Taxonomy" id="38151"/>
    <lineage>
        <taxon>Eukaryota</taxon>
        <taxon>Metazoa</taxon>
        <taxon>Ecdysozoa</taxon>
        <taxon>Arthropoda</taxon>
        <taxon>Hexapoda</taxon>
        <taxon>Insecta</taxon>
        <taxon>Pterygota</taxon>
        <taxon>Neoptera</taxon>
        <taxon>Paraneoptera</taxon>
        <taxon>Hemiptera</taxon>
        <taxon>Auchenorrhyncha</taxon>
        <taxon>Cercopoidea</taxon>
        <taxon>Clastopteridae</taxon>
        <taxon>Clastoptera</taxon>
    </lineage>
</organism>
<gene>
    <name evidence="15" type="ORF">g.1871</name>
</gene>
<keyword evidence="1" id="KW-0808">Transferase</keyword>
<comment type="pathway">
    <text evidence="3">Aromatic compound metabolism; melatonin biosynthesis; melatonin from serotonin: step 1/2.</text>
</comment>
<comment type="catalytic activity">
    <reaction evidence="9">
        <text>dopamine + acetyl-CoA = N-acetyldopamine + CoA + H(+)</text>
        <dbReference type="Rhea" id="RHEA:51388"/>
        <dbReference type="ChEBI" id="CHEBI:15378"/>
        <dbReference type="ChEBI" id="CHEBI:57287"/>
        <dbReference type="ChEBI" id="CHEBI:57288"/>
        <dbReference type="ChEBI" id="CHEBI:59905"/>
        <dbReference type="ChEBI" id="CHEBI:125678"/>
    </reaction>
    <physiologicalReaction direction="left-to-right" evidence="9">
        <dbReference type="Rhea" id="RHEA:51389"/>
    </physiologicalReaction>
</comment>
<evidence type="ECO:0000313" key="15">
    <source>
        <dbReference type="EMBL" id="JAS17304.1"/>
    </source>
</evidence>
<dbReference type="EMBL" id="GEDC01019994">
    <property type="protein sequence ID" value="JAS17304.1"/>
    <property type="molecule type" value="Transcribed_RNA"/>
</dbReference>
<comment type="catalytic activity">
    <reaction evidence="10">
        <text>serotonin + (9Z)-octadecenoyl-CoA = N-(9Z-octadecenoyl)-serotonin + CoA + H(+)</text>
        <dbReference type="Rhea" id="RHEA:51392"/>
        <dbReference type="ChEBI" id="CHEBI:15378"/>
        <dbReference type="ChEBI" id="CHEBI:57287"/>
        <dbReference type="ChEBI" id="CHEBI:57387"/>
        <dbReference type="ChEBI" id="CHEBI:134064"/>
        <dbReference type="ChEBI" id="CHEBI:350546"/>
    </reaction>
    <physiologicalReaction direction="left-to-right" evidence="10">
        <dbReference type="Rhea" id="RHEA:51393"/>
    </physiologicalReaction>
</comment>
<evidence type="ECO:0000256" key="12">
    <source>
        <dbReference type="ARBA" id="ARBA00052335"/>
    </source>
</evidence>
<comment type="catalytic activity">
    <reaction evidence="12">
        <text>dopamine + hexadecanoyl-CoA = N-hexadecanoyl-dopamine + CoA + H(+)</text>
        <dbReference type="Rhea" id="RHEA:51376"/>
        <dbReference type="ChEBI" id="CHEBI:15378"/>
        <dbReference type="ChEBI" id="CHEBI:57287"/>
        <dbReference type="ChEBI" id="CHEBI:57379"/>
        <dbReference type="ChEBI" id="CHEBI:59905"/>
        <dbReference type="ChEBI" id="CHEBI:134058"/>
    </reaction>
    <physiologicalReaction direction="left-to-right" evidence="12">
        <dbReference type="Rhea" id="RHEA:51377"/>
    </physiologicalReaction>
</comment>